<accession>A0ACC5Q160</accession>
<organism evidence="1 2">
    <name type="scientific">Dolichospermum flos-aquae LEGE 04289</name>
    <dbReference type="NCBI Taxonomy" id="1828708"/>
    <lineage>
        <taxon>Bacteria</taxon>
        <taxon>Bacillati</taxon>
        <taxon>Cyanobacteriota</taxon>
        <taxon>Cyanophyceae</taxon>
        <taxon>Nostocales</taxon>
        <taxon>Aphanizomenonaceae</taxon>
        <taxon>Dolichospermum</taxon>
    </lineage>
</organism>
<sequence>MAALTGKPNWVKLMSKEKKGNKEAKKPKKDPKDKKEKKDPNRYDGLGK</sequence>
<comment type="caution">
    <text evidence="1">The sequence shown here is derived from an EMBL/GenBank/DDBJ whole genome shotgun (WGS) entry which is preliminary data.</text>
</comment>
<protein>
    <submittedName>
        <fullName evidence="1">Uncharacterized protein</fullName>
    </submittedName>
</protein>
<keyword evidence="2" id="KW-1185">Reference proteome</keyword>
<name>A0ACC5Q160_DOLFA</name>
<evidence type="ECO:0000313" key="1">
    <source>
        <dbReference type="EMBL" id="MBE9218654.1"/>
    </source>
</evidence>
<dbReference type="Proteomes" id="UP000597867">
    <property type="component" value="Unassembled WGS sequence"/>
</dbReference>
<gene>
    <name evidence="1" type="ORF">IQ222_07605</name>
</gene>
<proteinExistence type="predicted"/>
<evidence type="ECO:0000313" key="2">
    <source>
        <dbReference type="Proteomes" id="UP000597867"/>
    </source>
</evidence>
<reference evidence="1" key="1">
    <citation type="submission" date="2020-10" db="EMBL/GenBank/DDBJ databases">
        <authorList>
            <person name="Castelo-Branco R."/>
            <person name="Eusebio N."/>
            <person name="Adriana R."/>
            <person name="Vieira A."/>
            <person name="Brugerolle De Fraissinette N."/>
            <person name="Rezende De Castro R."/>
            <person name="Schneider M.P."/>
            <person name="Vasconcelos V."/>
            <person name="Leao P.N."/>
        </authorList>
    </citation>
    <scope>NUCLEOTIDE SEQUENCE</scope>
    <source>
        <strain evidence="1">LEGE 04289</strain>
    </source>
</reference>
<dbReference type="EMBL" id="JADEWF010000019">
    <property type="protein sequence ID" value="MBE9218654.1"/>
    <property type="molecule type" value="Genomic_DNA"/>
</dbReference>